<dbReference type="Proteomes" id="UP000823388">
    <property type="component" value="Chromosome 9N"/>
</dbReference>
<reference evidence="2" key="1">
    <citation type="submission" date="2020-05" db="EMBL/GenBank/DDBJ databases">
        <title>WGS assembly of Panicum virgatum.</title>
        <authorList>
            <person name="Lovell J.T."/>
            <person name="Jenkins J."/>
            <person name="Shu S."/>
            <person name="Juenger T.E."/>
            <person name="Schmutz J."/>
        </authorList>
    </citation>
    <scope>NUCLEOTIDE SEQUENCE</scope>
    <source>
        <strain evidence="2">AP13</strain>
    </source>
</reference>
<dbReference type="EMBL" id="CM029054">
    <property type="protein sequence ID" value="KAG2536991.1"/>
    <property type="molecule type" value="Genomic_DNA"/>
</dbReference>
<keyword evidence="3" id="KW-1185">Reference proteome</keyword>
<evidence type="ECO:0000313" key="3">
    <source>
        <dbReference type="Proteomes" id="UP000823388"/>
    </source>
</evidence>
<dbReference type="AlphaFoldDB" id="A0A8T0MI06"/>
<gene>
    <name evidence="2" type="ORF">PVAP13_9NG245673</name>
</gene>
<sequence>MQSKPASIQSDLQFAALIGRKTCNQSTWFSTSIPLILCFTTLLGRIIAEWCALFHEADESSSSVVSNQIMHFAILYAKHMKVCAGISPEQALVAHWLWRHSEKLLLWSETISCNALNLISETSTAHIYVDGMSSPRADMSWTQCDFSSMESQNSDQCAKGPLAELVRGTRRHSSGPGFDSPWERNSG</sequence>
<evidence type="ECO:0000313" key="2">
    <source>
        <dbReference type="EMBL" id="KAG2536991.1"/>
    </source>
</evidence>
<organism evidence="2 3">
    <name type="scientific">Panicum virgatum</name>
    <name type="common">Blackwell switchgrass</name>
    <dbReference type="NCBI Taxonomy" id="38727"/>
    <lineage>
        <taxon>Eukaryota</taxon>
        <taxon>Viridiplantae</taxon>
        <taxon>Streptophyta</taxon>
        <taxon>Embryophyta</taxon>
        <taxon>Tracheophyta</taxon>
        <taxon>Spermatophyta</taxon>
        <taxon>Magnoliopsida</taxon>
        <taxon>Liliopsida</taxon>
        <taxon>Poales</taxon>
        <taxon>Poaceae</taxon>
        <taxon>PACMAD clade</taxon>
        <taxon>Panicoideae</taxon>
        <taxon>Panicodae</taxon>
        <taxon>Paniceae</taxon>
        <taxon>Panicinae</taxon>
        <taxon>Panicum</taxon>
        <taxon>Panicum sect. Hiantes</taxon>
    </lineage>
</organism>
<comment type="caution">
    <text evidence="2">The sequence shown here is derived from an EMBL/GenBank/DDBJ whole genome shotgun (WGS) entry which is preliminary data.</text>
</comment>
<proteinExistence type="predicted"/>
<protein>
    <submittedName>
        <fullName evidence="2">Uncharacterized protein</fullName>
    </submittedName>
</protein>
<feature type="region of interest" description="Disordered" evidence="1">
    <location>
        <begin position="168"/>
        <end position="187"/>
    </location>
</feature>
<evidence type="ECO:0000256" key="1">
    <source>
        <dbReference type="SAM" id="MobiDB-lite"/>
    </source>
</evidence>
<accession>A0A8T0MI06</accession>
<name>A0A8T0MI06_PANVG</name>